<comment type="caution">
    <text evidence="7">The sequence shown here is derived from an EMBL/GenBank/DDBJ whole genome shotgun (WGS) entry which is preliminary data.</text>
</comment>
<evidence type="ECO:0000313" key="8">
    <source>
        <dbReference type="Proteomes" id="UP001589833"/>
    </source>
</evidence>
<reference evidence="7 8" key="1">
    <citation type="submission" date="2024-09" db="EMBL/GenBank/DDBJ databases">
        <authorList>
            <person name="Sun Q."/>
            <person name="Mori K."/>
        </authorList>
    </citation>
    <scope>NUCLEOTIDE SEQUENCE [LARGE SCALE GENOMIC DNA]</scope>
    <source>
        <strain evidence="7 8">NCAIM B.02301</strain>
    </source>
</reference>
<dbReference type="EMBL" id="JBHLTR010000031">
    <property type="protein sequence ID" value="MFC0560586.1"/>
    <property type="molecule type" value="Genomic_DNA"/>
</dbReference>
<dbReference type="EC" id="1.8.4.11" evidence="2"/>
<protein>
    <recommendedName>
        <fullName evidence="2">peptide-methionine (S)-S-oxide reductase</fullName>
        <ecNumber evidence="2">1.8.4.11</ecNumber>
    </recommendedName>
</protein>
<dbReference type="Proteomes" id="UP001589833">
    <property type="component" value="Unassembled WGS sequence"/>
</dbReference>
<dbReference type="RefSeq" id="WP_273844241.1">
    <property type="nucleotide sequence ID" value="NZ_JAQQWT010000008.1"/>
</dbReference>
<comment type="similarity">
    <text evidence="1">Belongs to the MsrA Met sulfoxide reductase family.</text>
</comment>
<evidence type="ECO:0000256" key="2">
    <source>
        <dbReference type="ARBA" id="ARBA00012502"/>
    </source>
</evidence>
<evidence type="ECO:0000313" key="7">
    <source>
        <dbReference type="EMBL" id="MFC0560586.1"/>
    </source>
</evidence>
<dbReference type="InterPro" id="IPR036509">
    <property type="entry name" value="Met_Sox_Rdtase_MsrA_sf"/>
</dbReference>
<comment type="catalytic activity">
    <reaction evidence="4">
        <text>L-methionyl-[protein] + [thioredoxin]-disulfide + H2O = L-methionyl-(S)-S-oxide-[protein] + [thioredoxin]-dithiol</text>
        <dbReference type="Rhea" id="RHEA:14217"/>
        <dbReference type="Rhea" id="RHEA-COMP:10698"/>
        <dbReference type="Rhea" id="RHEA-COMP:10700"/>
        <dbReference type="Rhea" id="RHEA-COMP:12313"/>
        <dbReference type="Rhea" id="RHEA-COMP:12315"/>
        <dbReference type="ChEBI" id="CHEBI:15377"/>
        <dbReference type="ChEBI" id="CHEBI:16044"/>
        <dbReference type="ChEBI" id="CHEBI:29950"/>
        <dbReference type="ChEBI" id="CHEBI:44120"/>
        <dbReference type="ChEBI" id="CHEBI:50058"/>
        <dbReference type="EC" id="1.8.4.11"/>
    </reaction>
</comment>
<dbReference type="SUPFAM" id="SSF55068">
    <property type="entry name" value="Peptide methionine sulfoxide reductase"/>
    <property type="match status" value="1"/>
</dbReference>
<dbReference type="GO" id="GO:0008113">
    <property type="term" value="F:peptide-methionine (S)-S-oxide reductase activity"/>
    <property type="evidence" value="ECO:0007669"/>
    <property type="project" value="UniProtKB-EC"/>
</dbReference>
<dbReference type="PANTHER" id="PTHR43774">
    <property type="entry name" value="PEPTIDE METHIONINE SULFOXIDE REDUCTASE"/>
    <property type="match status" value="1"/>
</dbReference>
<proteinExistence type="inferred from homology"/>
<evidence type="ECO:0000256" key="5">
    <source>
        <dbReference type="ARBA" id="ARBA00048782"/>
    </source>
</evidence>
<organism evidence="7 8">
    <name type="scientific">Halalkalibacter alkalisediminis</name>
    <dbReference type="NCBI Taxonomy" id="935616"/>
    <lineage>
        <taxon>Bacteria</taxon>
        <taxon>Bacillati</taxon>
        <taxon>Bacillota</taxon>
        <taxon>Bacilli</taxon>
        <taxon>Bacillales</taxon>
        <taxon>Bacillaceae</taxon>
        <taxon>Halalkalibacter</taxon>
    </lineage>
</organism>
<sequence>MERAVFGASEFFSQEAFITDCRGIDYVQIGQLKGTNIDIVEIWFDPWKVSYKELLELFFDLHDPTTREGQPFKNQSFIFFSTINQLTVAKQKKNELKHIVKDEVITEITPVWEHSSSLKEIKLIS</sequence>
<feature type="domain" description="Peptide methionine sulphoxide reductase MsrA" evidence="6">
    <location>
        <begin position="25"/>
        <end position="112"/>
    </location>
</feature>
<evidence type="ECO:0000256" key="3">
    <source>
        <dbReference type="ARBA" id="ARBA00023002"/>
    </source>
</evidence>
<accession>A0ABV6NIT8</accession>
<evidence type="ECO:0000259" key="6">
    <source>
        <dbReference type="Pfam" id="PF01625"/>
    </source>
</evidence>
<keyword evidence="8" id="KW-1185">Reference proteome</keyword>
<evidence type="ECO:0000256" key="4">
    <source>
        <dbReference type="ARBA" id="ARBA00047806"/>
    </source>
</evidence>
<dbReference type="Gene3D" id="3.30.1060.10">
    <property type="entry name" value="Peptide methionine sulphoxide reductase MsrA"/>
    <property type="match status" value="1"/>
</dbReference>
<comment type="catalytic activity">
    <reaction evidence="5">
        <text>[thioredoxin]-disulfide + L-methionine + H2O = L-methionine (S)-S-oxide + [thioredoxin]-dithiol</text>
        <dbReference type="Rhea" id="RHEA:19993"/>
        <dbReference type="Rhea" id="RHEA-COMP:10698"/>
        <dbReference type="Rhea" id="RHEA-COMP:10700"/>
        <dbReference type="ChEBI" id="CHEBI:15377"/>
        <dbReference type="ChEBI" id="CHEBI:29950"/>
        <dbReference type="ChEBI" id="CHEBI:50058"/>
        <dbReference type="ChEBI" id="CHEBI:57844"/>
        <dbReference type="ChEBI" id="CHEBI:58772"/>
        <dbReference type="EC" id="1.8.4.11"/>
    </reaction>
</comment>
<dbReference type="PANTHER" id="PTHR43774:SF1">
    <property type="entry name" value="PEPTIDE METHIONINE SULFOXIDE REDUCTASE MSRA 2"/>
    <property type="match status" value="1"/>
</dbReference>
<keyword evidence="3 7" id="KW-0560">Oxidoreductase</keyword>
<dbReference type="Pfam" id="PF01625">
    <property type="entry name" value="PMSR"/>
    <property type="match status" value="1"/>
</dbReference>
<evidence type="ECO:0000256" key="1">
    <source>
        <dbReference type="ARBA" id="ARBA00005591"/>
    </source>
</evidence>
<name>A0ABV6NIT8_9BACI</name>
<gene>
    <name evidence="7" type="ORF">ACFFH4_16465</name>
</gene>
<dbReference type="InterPro" id="IPR002569">
    <property type="entry name" value="Met_Sox_Rdtase_MsrA_dom"/>
</dbReference>